<organism evidence="2 3">
    <name type="scientific">Nocardioides flavescens</name>
    <dbReference type="NCBI Taxonomy" id="2691959"/>
    <lineage>
        <taxon>Bacteria</taxon>
        <taxon>Bacillati</taxon>
        <taxon>Actinomycetota</taxon>
        <taxon>Actinomycetes</taxon>
        <taxon>Propionibacteriales</taxon>
        <taxon>Nocardioidaceae</taxon>
        <taxon>Nocardioides</taxon>
    </lineage>
</organism>
<evidence type="ECO:0000313" key="2">
    <source>
        <dbReference type="EMBL" id="MXG88358.1"/>
    </source>
</evidence>
<name>A0A6L7ES24_9ACTN</name>
<dbReference type="EMBL" id="WUEK01000001">
    <property type="protein sequence ID" value="MXG88358.1"/>
    <property type="molecule type" value="Genomic_DNA"/>
</dbReference>
<feature type="region of interest" description="Disordered" evidence="1">
    <location>
        <begin position="47"/>
        <end position="69"/>
    </location>
</feature>
<protein>
    <submittedName>
        <fullName evidence="2">Uncharacterized protein</fullName>
    </submittedName>
</protein>
<gene>
    <name evidence="2" type="ORF">GRQ65_02205</name>
</gene>
<dbReference type="RefSeq" id="WP_160874654.1">
    <property type="nucleotide sequence ID" value="NZ_WUEK01000001.1"/>
</dbReference>
<evidence type="ECO:0000313" key="3">
    <source>
        <dbReference type="Proteomes" id="UP000473325"/>
    </source>
</evidence>
<evidence type="ECO:0000256" key="1">
    <source>
        <dbReference type="SAM" id="MobiDB-lite"/>
    </source>
</evidence>
<sequence>MPQLLLHDLHGLAGPQQQRGVAAPGVVDADRRRRGFAELVAAPVEVSRGPSGESFGMQVGAADGAEDEGDVAAQVEADRGALPAPLAELFDGVEVDDPRADARRGALMDLLGLLLAKEP</sequence>
<dbReference type="AlphaFoldDB" id="A0A6L7ES24"/>
<comment type="caution">
    <text evidence="2">The sequence shown here is derived from an EMBL/GenBank/DDBJ whole genome shotgun (WGS) entry which is preliminary data.</text>
</comment>
<reference evidence="2 3" key="1">
    <citation type="submission" date="2019-12" db="EMBL/GenBank/DDBJ databases">
        <authorList>
            <person name="Kun Z."/>
        </authorList>
    </citation>
    <scope>NUCLEOTIDE SEQUENCE [LARGE SCALE GENOMIC DNA]</scope>
    <source>
        <strain evidence="2 3">YIM 123512</strain>
    </source>
</reference>
<proteinExistence type="predicted"/>
<dbReference type="Proteomes" id="UP000473325">
    <property type="component" value="Unassembled WGS sequence"/>
</dbReference>
<accession>A0A6L7ES24</accession>
<keyword evidence="3" id="KW-1185">Reference proteome</keyword>